<comment type="caution">
    <text evidence="1">The sequence shown here is derived from an EMBL/GenBank/DDBJ whole genome shotgun (WGS) entry which is preliminary data.</text>
</comment>
<dbReference type="AlphaFoldDB" id="A0A0N1JRJ2"/>
<organism evidence="1 2">
    <name type="scientific">Amantichitinum ursilacus</name>
    <dbReference type="NCBI Taxonomy" id="857265"/>
    <lineage>
        <taxon>Bacteria</taxon>
        <taxon>Pseudomonadati</taxon>
        <taxon>Pseudomonadota</taxon>
        <taxon>Betaproteobacteria</taxon>
        <taxon>Neisseriales</taxon>
        <taxon>Chitinibacteraceae</taxon>
        <taxon>Amantichitinum</taxon>
    </lineage>
</organism>
<dbReference type="OrthoDB" id="8588059at2"/>
<keyword evidence="2" id="KW-1185">Reference proteome</keyword>
<evidence type="ECO:0000313" key="2">
    <source>
        <dbReference type="Proteomes" id="UP000037939"/>
    </source>
</evidence>
<accession>A0A0N1JRJ2</accession>
<proteinExistence type="predicted"/>
<dbReference type="Proteomes" id="UP000037939">
    <property type="component" value="Unassembled WGS sequence"/>
</dbReference>
<dbReference type="RefSeq" id="WP_053939707.1">
    <property type="nucleotide sequence ID" value="NZ_LAQT01000037.1"/>
</dbReference>
<gene>
    <name evidence="1" type="ORF">WG78_20695</name>
</gene>
<name>A0A0N1JRJ2_9NEIS</name>
<sequence length="168" mass="18444">MLDVIYRKTERGVEEITTRASGLSLKLRQLLIMIDGKTPNHALPLAMDEKELVHRLLELEWDGLIERHGSMPAPKAAAPAPAAMPSGVAAVHATAKLPSSQIARIRAILNVSNHTHHGTLDNLISQMDTVHTLGDLERALAQYLTAMQQRGREADAQSTLAQIRQVLR</sequence>
<evidence type="ECO:0000313" key="1">
    <source>
        <dbReference type="EMBL" id="KPC49352.1"/>
    </source>
</evidence>
<protein>
    <submittedName>
        <fullName evidence="1">Uncharacterized protein</fullName>
    </submittedName>
</protein>
<dbReference type="STRING" id="857265.WG78_20695"/>
<reference evidence="1 2" key="1">
    <citation type="submission" date="2015-07" db="EMBL/GenBank/DDBJ databases">
        <title>Draft genome sequence of the Amantichitinum ursilacus IGB-41, a new chitin-degrading bacterium.</title>
        <authorList>
            <person name="Kirstahler P."/>
            <person name="Guenther M."/>
            <person name="Grumaz C."/>
            <person name="Rupp S."/>
            <person name="Zibek S."/>
            <person name="Sohn K."/>
        </authorList>
    </citation>
    <scope>NUCLEOTIDE SEQUENCE [LARGE SCALE GENOMIC DNA]</scope>
    <source>
        <strain evidence="1 2">IGB-41</strain>
    </source>
</reference>
<dbReference type="EMBL" id="LAQT01000037">
    <property type="protein sequence ID" value="KPC49352.1"/>
    <property type="molecule type" value="Genomic_DNA"/>
</dbReference>